<feature type="transmembrane region" description="Helical" evidence="1">
    <location>
        <begin position="55"/>
        <end position="75"/>
    </location>
</feature>
<keyword evidence="1" id="KW-0472">Membrane</keyword>
<keyword evidence="1" id="KW-1133">Transmembrane helix</keyword>
<organism evidence="2">
    <name type="scientific">Proteinivorax hydrogeniformans</name>
    <dbReference type="NCBI Taxonomy" id="1826727"/>
    <lineage>
        <taxon>Bacteria</taxon>
        <taxon>Bacillati</taxon>
        <taxon>Bacillota</taxon>
        <taxon>Clostridia</taxon>
        <taxon>Eubacteriales</taxon>
        <taxon>Proteinivoracaceae</taxon>
        <taxon>Proteinivorax</taxon>
    </lineage>
</organism>
<dbReference type="AlphaFoldDB" id="A0AAU8HSK0"/>
<sequence>MNKSRISDIVKKIYKGIGATGLMFVLVFLTFISGWAYFLIVRHPGTSLSNESQTVTYFAIAAGALFVVLLIERLYNVIKSKRVSEENENVY</sequence>
<reference evidence="2" key="1">
    <citation type="journal article" date="2018" name="Antonie Van Leeuwenhoek">
        <title>Proteinivorax hydrogeniformans sp. nov., an anaerobic, haloalkaliphilic bacterium fermenting proteinaceous compounds with high hydrogen production.</title>
        <authorList>
            <person name="Boltyanskaya Y."/>
            <person name="Detkova E."/>
            <person name="Pimenov N."/>
            <person name="Kevbrin V."/>
        </authorList>
    </citation>
    <scope>NUCLEOTIDE SEQUENCE</scope>
    <source>
        <strain evidence="2">Z-710</strain>
    </source>
</reference>
<proteinExistence type="predicted"/>
<protein>
    <submittedName>
        <fullName evidence="2">Uncharacterized protein</fullName>
    </submittedName>
</protein>
<dbReference type="EMBL" id="CP159485">
    <property type="protein sequence ID" value="XCI28427.1"/>
    <property type="molecule type" value="Genomic_DNA"/>
</dbReference>
<evidence type="ECO:0000313" key="2">
    <source>
        <dbReference type="EMBL" id="XCI28427.1"/>
    </source>
</evidence>
<keyword evidence="1" id="KW-0812">Transmembrane</keyword>
<gene>
    <name evidence="2" type="ORF">PRVXH_002386</name>
</gene>
<dbReference type="RefSeq" id="WP_353892983.1">
    <property type="nucleotide sequence ID" value="NZ_CP159485.1"/>
</dbReference>
<reference evidence="2" key="2">
    <citation type="submission" date="2024-06" db="EMBL/GenBank/DDBJ databases">
        <authorList>
            <person name="Petrova K.O."/>
            <person name="Toshchakov S.V."/>
            <person name="Boltjanskaja Y.V."/>
            <person name="Kevbrin V.V."/>
        </authorList>
    </citation>
    <scope>NUCLEOTIDE SEQUENCE</scope>
    <source>
        <strain evidence="2">Z-710</strain>
    </source>
</reference>
<accession>A0AAU8HSK0</accession>
<feature type="transmembrane region" description="Helical" evidence="1">
    <location>
        <begin position="21"/>
        <end position="40"/>
    </location>
</feature>
<name>A0AAU8HSK0_9FIRM</name>
<evidence type="ECO:0000256" key="1">
    <source>
        <dbReference type="SAM" id="Phobius"/>
    </source>
</evidence>